<sequence>MYVNAKPFQVVGATLGLVLCQNVLCAREPTPSSDLGPGTWDLGPGTWDLFSSTTVSKRPSEWEEQIFPDLSKVPEVYLDLKEVFSKARATSLPPHRLYNCAIDLVPSTTPPFLGFIVSVGHIQMDPAKAEVVKDWPVPESRKALQQFLHFANFYRPFIHGYRSIASPLHQLTSSKKLFILNPEAQAAFSRLKDHFSSAPILTLPDSRKQFFVEVDALDLGMGVVLYQ</sequence>
<evidence type="ECO:0000256" key="1">
    <source>
        <dbReference type="SAM" id="SignalP"/>
    </source>
</evidence>
<proteinExistence type="predicted"/>
<dbReference type="Gene3D" id="3.30.70.270">
    <property type="match status" value="1"/>
</dbReference>
<accession>A0AAE0RBZ5</accession>
<dbReference type="EMBL" id="JAUCMX010000004">
    <property type="protein sequence ID" value="KAK3548398.1"/>
    <property type="molecule type" value="Genomic_DNA"/>
</dbReference>
<protein>
    <recommendedName>
        <fullName evidence="2">Reverse transcriptase/retrotransposon-derived protein RNase H-like domain-containing protein</fullName>
    </recommendedName>
</protein>
<feature type="domain" description="Reverse transcriptase/retrotransposon-derived protein RNase H-like" evidence="2">
    <location>
        <begin position="181"/>
        <end position="227"/>
    </location>
</feature>
<dbReference type="PANTHER" id="PTHR33064:SF37">
    <property type="entry name" value="RIBONUCLEASE H"/>
    <property type="match status" value="1"/>
</dbReference>
<dbReference type="InterPro" id="IPR043502">
    <property type="entry name" value="DNA/RNA_pol_sf"/>
</dbReference>
<dbReference type="AlphaFoldDB" id="A0AAE0RBZ5"/>
<reference evidence="3" key="1">
    <citation type="submission" date="2023-06" db="EMBL/GenBank/DDBJ databases">
        <title>Male Hemibagrus guttatus genome.</title>
        <authorList>
            <person name="Bian C."/>
        </authorList>
    </citation>
    <scope>NUCLEOTIDE SEQUENCE</scope>
    <source>
        <strain evidence="3">Male_cb2023</strain>
        <tissue evidence="3">Muscle</tissue>
    </source>
</reference>
<dbReference type="InterPro" id="IPR051320">
    <property type="entry name" value="Viral_Replic_Matur_Polypro"/>
</dbReference>
<dbReference type="Pfam" id="PF17919">
    <property type="entry name" value="RT_RNaseH_2"/>
    <property type="match status" value="1"/>
</dbReference>
<comment type="caution">
    <text evidence="3">The sequence shown here is derived from an EMBL/GenBank/DDBJ whole genome shotgun (WGS) entry which is preliminary data.</text>
</comment>
<keyword evidence="1" id="KW-0732">Signal</keyword>
<dbReference type="InterPro" id="IPR041577">
    <property type="entry name" value="RT_RNaseH_2"/>
</dbReference>
<keyword evidence="4" id="KW-1185">Reference proteome</keyword>
<gene>
    <name evidence="3" type="ORF">QTP70_012637</name>
</gene>
<evidence type="ECO:0000259" key="2">
    <source>
        <dbReference type="Pfam" id="PF17919"/>
    </source>
</evidence>
<evidence type="ECO:0000313" key="4">
    <source>
        <dbReference type="Proteomes" id="UP001274896"/>
    </source>
</evidence>
<name>A0AAE0RBZ5_9TELE</name>
<feature type="chain" id="PRO_5042226815" description="Reverse transcriptase/retrotransposon-derived protein RNase H-like domain-containing protein" evidence="1">
    <location>
        <begin position="21"/>
        <end position="227"/>
    </location>
</feature>
<evidence type="ECO:0000313" key="3">
    <source>
        <dbReference type="EMBL" id="KAK3548398.1"/>
    </source>
</evidence>
<dbReference type="PANTHER" id="PTHR33064">
    <property type="entry name" value="POL PROTEIN"/>
    <property type="match status" value="1"/>
</dbReference>
<dbReference type="FunFam" id="3.30.70.270:FF:000020">
    <property type="entry name" value="Transposon Tf2-6 polyprotein-like Protein"/>
    <property type="match status" value="1"/>
</dbReference>
<feature type="signal peptide" evidence="1">
    <location>
        <begin position="1"/>
        <end position="20"/>
    </location>
</feature>
<dbReference type="SUPFAM" id="SSF56672">
    <property type="entry name" value="DNA/RNA polymerases"/>
    <property type="match status" value="1"/>
</dbReference>
<dbReference type="Proteomes" id="UP001274896">
    <property type="component" value="Unassembled WGS sequence"/>
</dbReference>
<organism evidence="3 4">
    <name type="scientific">Hemibagrus guttatus</name>
    <dbReference type="NCBI Taxonomy" id="175788"/>
    <lineage>
        <taxon>Eukaryota</taxon>
        <taxon>Metazoa</taxon>
        <taxon>Chordata</taxon>
        <taxon>Craniata</taxon>
        <taxon>Vertebrata</taxon>
        <taxon>Euteleostomi</taxon>
        <taxon>Actinopterygii</taxon>
        <taxon>Neopterygii</taxon>
        <taxon>Teleostei</taxon>
        <taxon>Ostariophysi</taxon>
        <taxon>Siluriformes</taxon>
        <taxon>Bagridae</taxon>
        <taxon>Hemibagrus</taxon>
    </lineage>
</organism>
<dbReference type="InterPro" id="IPR043128">
    <property type="entry name" value="Rev_trsase/Diguanyl_cyclase"/>
</dbReference>